<comment type="caution">
    <text evidence="1">The sequence shown here is derived from an EMBL/GenBank/DDBJ whole genome shotgun (WGS) entry which is preliminary data.</text>
</comment>
<reference evidence="2" key="1">
    <citation type="journal article" date="2023" name="G3 (Bethesda)">
        <title>Genome assembly and association tests identify interacting loci associated with vigor, precocity, and sex in interspecific pistachio rootstocks.</title>
        <authorList>
            <person name="Palmer W."/>
            <person name="Jacygrad E."/>
            <person name="Sagayaradj S."/>
            <person name="Cavanaugh K."/>
            <person name="Han R."/>
            <person name="Bertier L."/>
            <person name="Beede B."/>
            <person name="Kafkas S."/>
            <person name="Golino D."/>
            <person name="Preece J."/>
            <person name="Michelmore R."/>
        </authorList>
    </citation>
    <scope>NUCLEOTIDE SEQUENCE [LARGE SCALE GENOMIC DNA]</scope>
</reference>
<evidence type="ECO:0000313" key="2">
    <source>
        <dbReference type="Proteomes" id="UP001164250"/>
    </source>
</evidence>
<dbReference type="EMBL" id="CM047907">
    <property type="protein sequence ID" value="KAJ0083464.1"/>
    <property type="molecule type" value="Genomic_DNA"/>
</dbReference>
<gene>
    <name evidence="1" type="ORF">Patl1_30989</name>
</gene>
<name>A0ACC1A7K6_9ROSI</name>
<accession>A0ACC1A7K6</accession>
<sequence length="327" mass="36755">MCSLEVDLTSSKVPAKLHTDKSVATNTHPMLTRSKIAASGYYETLPTTAVSDDTDGCWFWWLLILYWLQLILVVVCSGDCLFCVNLGVAVDTGDWLQLILVVVCSGDCLFCVNLGVAVDTGDDADSCWQLILVVVCSGYCLFCVNLGATDDADSCWFLVVVYSEQMEIAKSKKPGELLNWEDIQKMKYSWNVACEVMRIAPPLQGAFREALNDFVFNGFSIPKGWKLYWSANSTHRNLECFPKPEKFDPTRFEGNGPAPYTFVPFGGGPRMRPRKEYACLEILVFMHNVVKRFNWEKLISNEKIIVDPMPMPAKGLPVRLIPHKHVD</sequence>
<organism evidence="1 2">
    <name type="scientific">Pistacia atlantica</name>
    <dbReference type="NCBI Taxonomy" id="434234"/>
    <lineage>
        <taxon>Eukaryota</taxon>
        <taxon>Viridiplantae</taxon>
        <taxon>Streptophyta</taxon>
        <taxon>Embryophyta</taxon>
        <taxon>Tracheophyta</taxon>
        <taxon>Spermatophyta</taxon>
        <taxon>Magnoliopsida</taxon>
        <taxon>eudicotyledons</taxon>
        <taxon>Gunneridae</taxon>
        <taxon>Pentapetalae</taxon>
        <taxon>rosids</taxon>
        <taxon>malvids</taxon>
        <taxon>Sapindales</taxon>
        <taxon>Anacardiaceae</taxon>
        <taxon>Pistacia</taxon>
    </lineage>
</organism>
<dbReference type="Proteomes" id="UP001164250">
    <property type="component" value="Chromosome 11"/>
</dbReference>
<proteinExistence type="predicted"/>
<evidence type="ECO:0000313" key="1">
    <source>
        <dbReference type="EMBL" id="KAJ0083464.1"/>
    </source>
</evidence>
<protein>
    <submittedName>
        <fullName evidence="1">Uncharacterized protein</fullName>
    </submittedName>
</protein>
<keyword evidence="2" id="KW-1185">Reference proteome</keyword>